<evidence type="ECO:0000256" key="1">
    <source>
        <dbReference type="SAM" id="Phobius"/>
    </source>
</evidence>
<accession>A0A9D4N1E5</accession>
<gene>
    <name evidence="3" type="ORF">DPMN_010031</name>
</gene>
<dbReference type="AlphaFoldDB" id="A0A9D4N1E5"/>
<dbReference type="PANTHER" id="PTHR12461">
    <property type="entry name" value="HYPOXIA-INDUCIBLE FACTOR 1 ALPHA INHIBITOR-RELATED"/>
    <property type="match status" value="1"/>
</dbReference>
<keyword evidence="4" id="KW-1185">Reference proteome</keyword>
<dbReference type="InterPro" id="IPR003347">
    <property type="entry name" value="JmjC_dom"/>
</dbReference>
<reference evidence="3" key="1">
    <citation type="journal article" date="2019" name="bioRxiv">
        <title>The Genome of the Zebra Mussel, Dreissena polymorpha: A Resource for Invasive Species Research.</title>
        <authorList>
            <person name="McCartney M.A."/>
            <person name="Auch B."/>
            <person name="Kono T."/>
            <person name="Mallez S."/>
            <person name="Zhang Y."/>
            <person name="Obille A."/>
            <person name="Becker A."/>
            <person name="Abrahante J.E."/>
            <person name="Garbe J."/>
            <person name="Badalamenti J.P."/>
            <person name="Herman A."/>
            <person name="Mangelson H."/>
            <person name="Liachko I."/>
            <person name="Sullivan S."/>
            <person name="Sone E.D."/>
            <person name="Koren S."/>
            <person name="Silverstein K.A.T."/>
            <person name="Beckman K.B."/>
            <person name="Gohl D.M."/>
        </authorList>
    </citation>
    <scope>NUCLEOTIDE SEQUENCE</scope>
    <source>
        <strain evidence="3">Duluth1</strain>
        <tissue evidence="3">Whole animal</tissue>
    </source>
</reference>
<dbReference type="InterPro" id="IPR041667">
    <property type="entry name" value="Cupin_8"/>
</dbReference>
<reference evidence="3" key="2">
    <citation type="submission" date="2020-11" db="EMBL/GenBank/DDBJ databases">
        <authorList>
            <person name="McCartney M.A."/>
            <person name="Auch B."/>
            <person name="Kono T."/>
            <person name="Mallez S."/>
            <person name="Becker A."/>
            <person name="Gohl D.M."/>
            <person name="Silverstein K.A.T."/>
            <person name="Koren S."/>
            <person name="Bechman K.B."/>
            <person name="Herman A."/>
            <person name="Abrahante J.E."/>
            <person name="Garbe J."/>
        </authorList>
    </citation>
    <scope>NUCLEOTIDE SEQUENCE</scope>
    <source>
        <strain evidence="3">Duluth1</strain>
        <tissue evidence="3">Whole animal</tissue>
    </source>
</reference>
<dbReference type="Gene3D" id="2.60.120.10">
    <property type="entry name" value="Jelly Rolls"/>
    <property type="match status" value="1"/>
</dbReference>
<comment type="caution">
    <text evidence="3">The sequence shown here is derived from an EMBL/GenBank/DDBJ whole genome shotgun (WGS) entry which is preliminary data.</text>
</comment>
<feature type="transmembrane region" description="Helical" evidence="1">
    <location>
        <begin position="9"/>
        <end position="27"/>
    </location>
</feature>
<dbReference type="PANTHER" id="PTHR12461:SF83">
    <property type="entry name" value="JMJC DOMAIN-CONTAINING PROTEIN"/>
    <property type="match status" value="1"/>
</dbReference>
<feature type="domain" description="JmjC" evidence="2">
    <location>
        <begin position="372"/>
        <end position="563"/>
    </location>
</feature>
<dbReference type="Proteomes" id="UP000828390">
    <property type="component" value="Unassembled WGS sequence"/>
</dbReference>
<name>A0A9D4N1E5_DREPO</name>
<keyword evidence="1" id="KW-1133">Transmembrane helix</keyword>
<dbReference type="PROSITE" id="PS51184">
    <property type="entry name" value="JMJC"/>
    <property type="match status" value="1"/>
</dbReference>
<evidence type="ECO:0000313" key="3">
    <source>
        <dbReference type="EMBL" id="KAH3886030.1"/>
    </source>
</evidence>
<dbReference type="SUPFAM" id="SSF51197">
    <property type="entry name" value="Clavaminate synthase-like"/>
    <property type="match status" value="1"/>
</dbReference>
<dbReference type="FunFam" id="2.60.120.10:FF:000299">
    <property type="entry name" value="Predicted protein"/>
    <property type="match status" value="1"/>
</dbReference>
<organism evidence="3 4">
    <name type="scientific">Dreissena polymorpha</name>
    <name type="common">Zebra mussel</name>
    <name type="synonym">Mytilus polymorpha</name>
    <dbReference type="NCBI Taxonomy" id="45954"/>
    <lineage>
        <taxon>Eukaryota</taxon>
        <taxon>Metazoa</taxon>
        <taxon>Spiralia</taxon>
        <taxon>Lophotrochozoa</taxon>
        <taxon>Mollusca</taxon>
        <taxon>Bivalvia</taxon>
        <taxon>Autobranchia</taxon>
        <taxon>Heteroconchia</taxon>
        <taxon>Euheterodonta</taxon>
        <taxon>Imparidentia</taxon>
        <taxon>Neoheterodontei</taxon>
        <taxon>Myida</taxon>
        <taxon>Dreissenoidea</taxon>
        <taxon>Dreissenidae</taxon>
        <taxon>Dreissena</taxon>
    </lineage>
</organism>
<dbReference type="Pfam" id="PF13621">
    <property type="entry name" value="Cupin_8"/>
    <property type="match status" value="1"/>
</dbReference>
<protein>
    <recommendedName>
        <fullName evidence="2">JmjC domain-containing protein</fullName>
    </recommendedName>
</protein>
<evidence type="ECO:0000313" key="4">
    <source>
        <dbReference type="Proteomes" id="UP000828390"/>
    </source>
</evidence>
<dbReference type="SMART" id="SM00558">
    <property type="entry name" value="JmjC"/>
    <property type="match status" value="1"/>
</dbReference>
<keyword evidence="1" id="KW-0472">Membrane</keyword>
<dbReference type="EMBL" id="JAIWYP010000001">
    <property type="protein sequence ID" value="KAH3886030.1"/>
    <property type="molecule type" value="Genomic_DNA"/>
</dbReference>
<sequence length="573" mass="66128">MAPTKSKHYVAFVILLHFDIISIYHVYSHTIFDNPYIFTSTDIMDICKDKCFIGIPSNLLDQTAVADVNNVSVTSEHDETLQYKLNTAYVEDTGALVGYFHLKGFQWPSGKSLKNTNQEIFEVSDLRAVNLVVFPKLSLDRTCLSTQGTTLAEPSAEVYSGSLNMHIITQFINEKCNLYRSPNGFLTVEGLHRQEILKTFYKVDSSYPDMKSIFSFHESSQFCIYENCSQTMFNSKYSKKENQMQNNFKNLDLGMKKCDKIELPAKDEFFHNFLKKSKPVIIKNATKHWAALGKWTNEYFSTTYGNENVHIKLTPSGEFEGVDFASNFDNFNEFKIPKNVRDQLIFPDLVVVRPAMKNMKFSEFIDLFSLVSNKTMKNCSAYLEYSSIADIMADIVDDIVELPLLKTVSELKHLNIWLSDGDTLGKLHFDPFDNFLCQISGRKQVILFDPHDNQKLYEAHIPEAVLSYNLETNTFRKQLLMDSTSMVMSPVDITNPAFERFPLFGEVRPLNCTIEEGDVLFIPSFWWHEVQSYPNVLEGRNLAVNFWYDPFLTKEFPCQYCKMDINPKYRHLL</sequence>
<evidence type="ECO:0000259" key="2">
    <source>
        <dbReference type="PROSITE" id="PS51184"/>
    </source>
</evidence>
<proteinExistence type="predicted"/>
<keyword evidence="1" id="KW-0812">Transmembrane</keyword>
<dbReference type="InterPro" id="IPR014710">
    <property type="entry name" value="RmlC-like_jellyroll"/>
</dbReference>